<feature type="transmembrane region" description="Helical" evidence="13">
    <location>
        <begin position="467"/>
        <end position="485"/>
    </location>
</feature>
<feature type="domain" description="G-protein coupled receptors family 1 profile" evidence="14">
    <location>
        <begin position="102"/>
        <end position="279"/>
    </location>
</feature>
<dbReference type="GO" id="GO:0005886">
    <property type="term" value="C:plasma membrane"/>
    <property type="evidence" value="ECO:0007669"/>
    <property type="project" value="UniProtKB-SubCell"/>
</dbReference>
<evidence type="ECO:0000256" key="7">
    <source>
        <dbReference type="ARBA" id="ARBA00023040"/>
    </source>
</evidence>
<dbReference type="Gene3D" id="1.20.1070.10">
    <property type="entry name" value="Rhodopsin 7-helix transmembrane proteins"/>
    <property type="match status" value="2"/>
</dbReference>
<feature type="transmembrane region" description="Helical" evidence="13">
    <location>
        <begin position="563"/>
        <end position="582"/>
    </location>
</feature>
<keyword evidence="11" id="KW-0325">Glycoprotein</keyword>
<dbReference type="GO" id="GO:0004930">
    <property type="term" value="F:G protein-coupled receptor activity"/>
    <property type="evidence" value="ECO:0007669"/>
    <property type="project" value="UniProtKB-KW"/>
</dbReference>
<evidence type="ECO:0000256" key="5">
    <source>
        <dbReference type="ARBA" id="ARBA00022725"/>
    </source>
</evidence>
<feature type="transmembrane region" description="Helical" evidence="13">
    <location>
        <begin position="69"/>
        <end position="89"/>
    </location>
</feature>
<evidence type="ECO:0000259" key="14">
    <source>
        <dbReference type="PROSITE" id="PS50262"/>
    </source>
</evidence>
<dbReference type="Pfam" id="PF13853">
    <property type="entry name" value="7tm_4"/>
    <property type="match status" value="2"/>
</dbReference>
<comment type="subcellular location">
    <subcellularLocation>
        <location evidence="1">Cell membrane</location>
        <topology evidence="1">Multi-pass membrane protein</topology>
    </subcellularLocation>
</comment>
<dbReference type="SUPFAM" id="SSF81321">
    <property type="entry name" value="Family A G protein-coupled receptor-like"/>
    <property type="match status" value="2"/>
</dbReference>
<evidence type="ECO:0000256" key="8">
    <source>
        <dbReference type="ARBA" id="ARBA00023136"/>
    </source>
</evidence>
<evidence type="ECO:0000256" key="9">
    <source>
        <dbReference type="ARBA" id="ARBA00023157"/>
    </source>
</evidence>
<dbReference type="SMART" id="SM01381">
    <property type="entry name" value="7TM_GPCR_Srsx"/>
    <property type="match status" value="1"/>
</dbReference>
<reference evidence="15 16" key="1">
    <citation type="submission" date="2015-08" db="EMBL/GenBank/DDBJ databases">
        <title>The genome of the Asian arowana (Scleropages formosus).</title>
        <authorList>
            <person name="Tan M.H."/>
            <person name="Gan H.M."/>
            <person name="Croft L.J."/>
            <person name="Austin C.M."/>
        </authorList>
    </citation>
    <scope>NUCLEOTIDE SEQUENCE [LARGE SCALE GENOMIC DNA]</scope>
    <source>
        <strain evidence="15">Aro1</strain>
    </source>
</reference>
<evidence type="ECO:0000256" key="13">
    <source>
        <dbReference type="SAM" id="Phobius"/>
    </source>
</evidence>
<feature type="transmembrane region" description="Helical" evidence="13">
    <location>
        <begin position="229"/>
        <end position="249"/>
    </location>
</feature>
<keyword evidence="12" id="KW-0807">Transducer</keyword>
<proteinExistence type="predicted"/>
<sequence length="674" mass="76626">SFLAQYIVGTHMEEPQWNFSHTEFFLIGFSSLGEHRRYLFLPFCVMFIFSTVCNTSLLYVIIRQRSLHAPMYVLIGSIACVDIVAPLLVAPRMLFSSFQSTILLGMAVDRYFAIILPLRYNDVVNSENILRFTFVYVLRNTIIVSSMVILVGRLTFCASNVLYHCFCEHQLVVNLACGDTTKNYIAGFVNFCIPTVDFLGLAYSYVAIFVVIFRSAAGESRQKAIHTCGTHLIVIFITYFSSMTAFLAYRVKHAIPADYRVLISCMYFLVPGCCNPVIYGIRTKEIREQLIKLFHCTKIAPQYAKTPNFKDGATSHDTATHSQTPLCRNNPLQWSRTTLPWKSCLWSPSLQNYGMNGGEEIEREDSFLAQYIVGTHMEEPQWNFSHTEFFLIGFSSLGEHRRYLFLPFCVMFIFSTVCNTSLLYVIIRQRSLHAPMYVLIGSIACVDIVAPLLVAPRMLFSSFQSTILLGMAVDRYFAIILPLRYNDVVNSENILRFTFVYVLRNTIIVSSMVILVGRLTFCASNVLYHCFCEHQLVVNLACGDTTKNYIAGFVNFCIPTVDFLGLAYSYVAIFVVIFRSAAGESRQKAIHTCGTHLIVIFITYFSSMTAFLAYRVKHAIPADYRVLISCMYFLVPGCCNPVIYGIRTKEIREQLIKLFHCTKIAPQYAKTVPL</sequence>
<feature type="transmembrane region" description="Helical" evidence="13">
    <location>
        <begin position="626"/>
        <end position="646"/>
    </location>
</feature>
<keyword evidence="2" id="KW-1003">Cell membrane</keyword>
<dbReference type="PANTHER" id="PTHR26450:SF391">
    <property type="entry name" value="ODORANT RECEPTOR-RELATED"/>
    <property type="match status" value="1"/>
</dbReference>
<organism evidence="15 16">
    <name type="scientific">Scleropages formosus</name>
    <name type="common">Asian bonytongue</name>
    <name type="synonym">Osteoglossum formosum</name>
    <dbReference type="NCBI Taxonomy" id="113540"/>
    <lineage>
        <taxon>Eukaryota</taxon>
        <taxon>Metazoa</taxon>
        <taxon>Chordata</taxon>
        <taxon>Craniata</taxon>
        <taxon>Vertebrata</taxon>
        <taxon>Euteleostomi</taxon>
        <taxon>Actinopterygii</taxon>
        <taxon>Neopterygii</taxon>
        <taxon>Teleostei</taxon>
        <taxon>Osteoglossocephala</taxon>
        <taxon>Osteoglossomorpha</taxon>
        <taxon>Osteoglossiformes</taxon>
        <taxon>Osteoglossidae</taxon>
        <taxon>Scleropages</taxon>
    </lineage>
</organism>
<evidence type="ECO:0000256" key="12">
    <source>
        <dbReference type="ARBA" id="ARBA00023224"/>
    </source>
</evidence>
<feature type="transmembrane region" description="Helical" evidence="13">
    <location>
        <begin position="433"/>
        <end position="455"/>
    </location>
</feature>
<comment type="caution">
    <text evidence="15">The sequence shown here is derived from an EMBL/GenBank/DDBJ whole genome shotgun (WGS) entry which is preliminary data.</text>
</comment>
<evidence type="ECO:0000256" key="4">
    <source>
        <dbReference type="ARBA" id="ARBA00022692"/>
    </source>
</evidence>
<feature type="domain" description="G-protein coupled receptors family 1 profile" evidence="14">
    <location>
        <begin position="467"/>
        <end position="644"/>
    </location>
</feature>
<keyword evidence="8 13" id="KW-0472">Membrane</keyword>
<evidence type="ECO:0000256" key="1">
    <source>
        <dbReference type="ARBA" id="ARBA00004651"/>
    </source>
</evidence>
<dbReference type="FunFam" id="1.20.1070.10:FF:000024">
    <property type="entry name" value="Olfactory receptor"/>
    <property type="match status" value="2"/>
</dbReference>
<evidence type="ECO:0000256" key="2">
    <source>
        <dbReference type="ARBA" id="ARBA00022475"/>
    </source>
</evidence>
<feature type="transmembrane region" description="Helical" evidence="13">
    <location>
        <begin position="39"/>
        <end position="62"/>
    </location>
</feature>
<protein>
    <submittedName>
        <fullName evidence="15">Putative olfactory receptor 52P1</fullName>
    </submittedName>
</protein>
<evidence type="ECO:0000256" key="6">
    <source>
        <dbReference type="ARBA" id="ARBA00022989"/>
    </source>
</evidence>
<feature type="transmembrane region" description="Helical" evidence="13">
    <location>
        <begin position="261"/>
        <end position="281"/>
    </location>
</feature>
<keyword evidence="10 15" id="KW-0675">Receptor</keyword>
<evidence type="ECO:0000313" key="16">
    <source>
        <dbReference type="Proteomes" id="UP000034805"/>
    </source>
</evidence>
<gene>
    <name evidence="15" type="ORF">Z043_124502</name>
</gene>
<feature type="non-terminal residue" evidence="15">
    <location>
        <position position="1"/>
    </location>
</feature>
<accession>A0A0N8JVC4</accession>
<keyword evidence="5" id="KW-0552">Olfaction</keyword>
<evidence type="ECO:0000256" key="3">
    <source>
        <dbReference type="ARBA" id="ARBA00022606"/>
    </source>
</evidence>
<dbReference type="InterPro" id="IPR017452">
    <property type="entry name" value="GPCR_Rhodpsn_7TM"/>
</dbReference>
<dbReference type="Proteomes" id="UP000034805">
    <property type="component" value="Unassembled WGS sequence"/>
</dbReference>
<dbReference type="PRINTS" id="PR00245">
    <property type="entry name" value="OLFACTORYR"/>
</dbReference>
<keyword evidence="4 13" id="KW-0812">Transmembrane</keyword>
<keyword evidence="6 13" id="KW-1133">Transmembrane helix</keyword>
<dbReference type="PANTHER" id="PTHR26450">
    <property type="entry name" value="OLFACTORY RECEPTOR 56B1-RELATED"/>
    <property type="match status" value="1"/>
</dbReference>
<dbReference type="InterPro" id="IPR000725">
    <property type="entry name" value="Olfact_rcpt"/>
</dbReference>
<name>A0A0N8JVC4_SCLFO</name>
<keyword evidence="7" id="KW-0297">G-protein coupled receptor</keyword>
<dbReference type="AlphaFoldDB" id="A0A0N8JVC4"/>
<feature type="transmembrane region" description="Helical" evidence="13">
    <location>
        <begin position="594"/>
        <end position="614"/>
    </location>
</feature>
<keyword evidence="3" id="KW-0716">Sensory transduction</keyword>
<evidence type="ECO:0000313" key="15">
    <source>
        <dbReference type="EMBL" id="KPP57745.1"/>
    </source>
</evidence>
<dbReference type="InterPro" id="IPR000276">
    <property type="entry name" value="GPCR_Rhodpsn"/>
</dbReference>
<evidence type="ECO:0000256" key="11">
    <source>
        <dbReference type="ARBA" id="ARBA00023180"/>
    </source>
</evidence>
<dbReference type="PROSITE" id="PS50262">
    <property type="entry name" value="G_PROTEIN_RECEP_F1_2"/>
    <property type="match status" value="2"/>
</dbReference>
<keyword evidence="9" id="KW-1015">Disulfide bond</keyword>
<feature type="transmembrane region" description="Helical" evidence="13">
    <location>
        <begin position="132"/>
        <end position="152"/>
    </location>
</feature>
<dbReference type="GO" id="GO:0004984">
    <property type="term" value="F:olfactory receptor activity"/>
    <property type="evidence" value="ECO:0007669"/>
    <property type="project" value="InterPro"/>
</dbReference>
<dbReference type="EMBL" id="JARO02015529">
    <property type="protein sequence ID" value="KPP57745.1"/>
    <property type="molecule type" value="Genomic_DNA"/>
</dbReference>
<feature type="transmembrane region" description="Helical" evidence="13">
    <location>
        <begin position="198"/>
        <end position="217"/>
    </location>
</feature>
<evidence type="ECO:0000256" key="10">
    <source>
        <dbReference type="ARBA" id="ARBA00023170"/>
    </source>
</evidence>
<dbReference type="InterPro" id="IPR050402">
    <property type="entry name" value="OR51/52/56-like"/>
</dbReference>
<feature type="transmembrane region" description="Helical" evidence="13">
    <location>
        <begin position="403"/>
        <end position="427"/>
    </location>
</feature>